<name>A0A1I3NCV8_9RHOB</name>
<accession>A0A1I3NCV8</accession>
<proteinExistence type="predicted"/>
<dbReference type="Pfam" id="PF02515">
    <property type="entry name" value="CoA_transf_3"/>
    <property type="match status" value="1"/>
</dbReference>
<dbReference type="OrthoDB" id="7208981at2"/>
<dbReference type="PANTHER" id="PTHR48207">
    <property type="entry name" value="SUCCINATE--HYDROXYMETHYLGLUTARATE COA-TRANSFERASE"/>
    <property type="match status" value="1"/>
</dbReference>
<dbReference type="InterPro" id="IPR044855">
    <property type="entry name" value="CoA-Trfase_III_dom3_sf"/>
</dbReference>
<gene>
    <name evidence="2" type="ORF">SAMN05216258_11332</name>
</gene>
<evidence type="ECO:0000313" key="3">
    <source>
        <dbReference type="Proteomes" id="UP000199377"/>
    </source>
</evidence>
<evidence type="ECO:0000256" key="1">
    <source>
        <dbReference type="ARBA" id="ARBA00022679"/>
    </source>
</evidence>
<dbReference type="STRING" id="1114924.SAMN05216258_11332"/>
<dbReference type="GO" id="GO:0008410">
    <property type="term" value="F:CoA-transferase activity"/>
    <property type="evidence" value="ECO:0007669"/>
    <property type="project" value="TreeGrafter"/>
</dbReference>
<dbReference type="AlphaFoldDB" id="A0A1I3NCV8"/>
<keyword evidence="3" id="KW-1185">Reference proteome</keyword>
<evidence type="ECO:0000313" key="2">
    <source>
        <dbReference type="EMBL" id="SFJ06947.1"/>
    </source>
</evidence>
<reference evidence="2 3" key="1">
    <citation type="submission" date="2016-10" db="EMBL/GenBank/DDBJ databases">
        <authorList>
            <person name="de Groot N.N."/>
        </authorList>
    </citation>
    <scope>NUCLEOTIDE SEQUENCE [LARGE SCALE GENOMIC DNA]</scope>
    <source>
        <strain evidence="2 3">CGMCC 1.11030</strain>
    </source>
</reference>
<dbReference type="Proteomes" id="UP000199377">
    <property type="component" value="Unassembled WGS sequence"/>
</dbReference>
<dbReference type="Gene3D" id="3.30.1540.10">
    <property type="entry name" value="formyl-coa transferase, domain 3"/>
    <property type="match status" value="1"/>
</dbReference>
<organism evidence="2 3">
    <name type="scientific">Albimonas pacifica</name>
    <dbReference type="NCBI Taxonomy" id="1114924"/>
    <lineage>
        <taxon>Bacteria</taxon>
        <taxon>Pseudomonadati</taxon>
        <taxon>Pseudomonadota</taxon>
        <taxon>Alphaproteobacteria</taxon>
        <taxon>Rhodobacterales</taxon>
        <taxon>Paracoccaceae</taxon>
        <taxon>Albimonas</taxon>
    </lineage>
</organism>
<dbReference type="Gene3D" id="3.40.50.10540">
    <property type="entry name" value="Crotonobetainyl-coa:carnitine coa-transferase, domain 1"/>
    <property type="match status" value="1"/>
</dbReference>
<protein>
    <submittedName>
        <fullName evidence="2">Crotonobetainyl-CoA:carnitine CoA-transferase CaiB</fullName>
    </submittedName>
</protein>
<dbReference type="InterPro" id="IPR050483">
    <property type="entry name" value="CoA-transferase_III_domain"/>
</dbReference>
<dbReference type="InterPro" id="IPR003673">
    <property type="entry name" value="CoA-Trfase_fam_III"/>
</dbReference>
<dbReference type="InterPro" id="IPR023606">
    <property type="entry name" value="CoA-Trfase_III_dom_1_sf"/>
</dbReference>
<keyword evidence="1 2" id="KW-0808">Transferase</keyword>
<dbReference type="EMBL" id="FOQH01000013">
    <property type="protein sequence ID" value="SFJ06947.1"/>
    <property type="molecule type" value="Genomic_DNA"/>
</dbReference>
<dbReference type="SUPFAM" id="SSF89796">
    <property type="entry name" value="CoA-transferase family III (CaiB/BaiF)"/>
    <property type="match status" value="1"/>
</dbReference>
<sequence>MPRGSGMSDALPLKGRLVLDLSQGIAGPSCGMAMAELGARVIKVEPPAGDWIRNLGVAAAPGATGFSLYYNRGKESLTLDLKSKAGLEAALKLAARADLLIESGRPGVTEKMGLGFEAVRALNPGIVYLTISGFGLVGPRRAEPMVDTYAQAFTGMMAITRDAQGEPVRSGQPLIDAVTGLYAAQAALAALFPTQGPREARRLDVSLVQSAAALMGPKLLEWEITGGQVLSINPPAGIYMAADRHLALTLVRETEWAGICRALGREAWIEDPRFASFALRNANWDVLRAEMAAIFATDTADAWSARLTAQGILARPVNDFSDWLAEAQVQAMNAAPVMDLGAVSLPTPRTPSRQPFAAPAPDAGAHTARLSEEFGLVLD</sequence>
<dbReference type="PANTHER" id="PTHR48207:SF3">
    <property type="entry name" value="SUCCINATE--HYDROXYMETHYLGLUTARATE COA-TRANSFERASE"/>
    <property type="match status" value="1"/>
</dbReference>